<name>A0A2P8E3D8_9BACT</name>
<protein>
    <submittedName>
        <fullName evidence="3">Putative Zn-dependent peptidase</fullName>
    </submittedName>
</protein>
<dbReference type="SUPFAM" id="SSF63411">
    <property type="entry name" value="LuxS/MPP-like metallohydrolase"/>
    <property type="match status" value="2"/>
</dbReference>
<dbReference type="Proteomes" id="UP000240708">
    <property type="component" value="Unassembled WGS sequence"/>
</dbReference>
<sequence>MKKIFIYILTVFIVQAGFAQVDRSKYPDPSPAREIKLGNADSFVLPNGLKVFVVENRKLPRVAFSLVLERDPILEGEKAGMLGMVGEMLTGGTTNRTKDQLDEEVDFIGASLSASSTSVFASSLKKHQETILQLMTDVLYNPVFPQEELDKLKKQAVSGLAASKDDPNAISSRLASAMNFGKNHPYGEMQSEASINNISVEDIKGYYQTYFKPNIAYLAIVGDITKAEAQALANKYFASWKRGDVPTKTFPLPQAPSQNKVALVDRSASVQSVVNITYPMEMSLSHPDYLATRVLNYILGGGSSSRLFMNLREDKGYTYGAYSSIGSDKLVTTFRASASVKQTATDSAINEMIYEIRNLRDNGVTAKELEDAKANLSGSFGRSLESPSTIANFAINMERYNLPADFYATYLQRLNALTVEDINASAKKFLKPDNMYITVVGNGSVIQESLMAFGEVQRFTNMADEERQIAISSDITAAGVISRYINSIGGEDKVKAIKTSKLDAVAEIQGMKLNMLYVYDENQEAFSNKIMMMGNVASNTVIKNGKATITAMGQKQELTDEQYESLKMSMFIFPELHFEDLGYSVELDGVKDVDGKNAYKVVISNPTGSTQAYYYSVDSGLKIKSESAEAGETFYNDYQDVDGVLYPMSMLVKSPAIPMPLESKVEKIKFNVEISEEDFR</sequence>
<organism evidence="3 4">
    <name type="scientific">Cecembia rubra</name>
    <dbReference type="NCBI Taxonomy" id="1485585"/>
    <lineage>
        <taxon>Bacteria</taxon>
        <taxon>Pseudomonadati</taxon>
        <taxon>Bacteroidota</taxon>
        <taxon>Cytophagia</taxon>
        <taxon>Cytophagales</taxon>
        <taxon>Cyclobacteriaceae</taxon>
        <taxon>Cecembia</taxon>
    </lineage>
</organism>
<dbReference type="PANTHER" id="PTHR11851">
    <property type="entry name" value="METALLOPROTEASE"/>
    <property type="match status" value="1"/>
</dbReference>
<evidence type="ECO:0000259" key="2">
    <source>
        <dbReference type="Pfam" id="PF05193"/>
    </source>
</evidence>
<dbReference type="RefSeq" id="WP_106567654.1">
    <property type="nucleotide sequence ID" value="NZ_PYGF01000006.1"/>
</dbReference>
<evidence type="ECO:0000313" key="4">
    <source>
        <dbReference type="Proteomes" id="UP000240708"/>
    </source>
</evidence>
<dbReference type="InterPro" id="IPR011249">
    <property type="entry name" value="Metalloenz_LuxS/M16"/>
</dbReference>
<keyword evidence="4" id="KW-1185">Reference proteome</keyword>
<dbReference type="Gene3D" id="2.50.20.10">
    <property type="entry name" value="Lipoprotein localisation LolA/LolB/LppX"/>
    <property type="match status" value="1"/>
</dbReference>
<accession>A0A2P8E3D8</accession>
<feature type="domain" description="Peptidase M16 N-terminal" evidence="1">
    <location>
        <begin position="86"/>
        <end position="178"/>
    </location>
</feature>
<dbReference type="GO" id="GO:0046872">
    <property type="term" value="F:metal ion binding"/>
    <property type="evidence" value="ECO:0007669"/>
    <property type="project" value="InterPro"/>
</dbReference>
<dbReference type="InterPro" id="IPR011765">
    <property type="entry name" value="Pept_M16_N"/>
</dbReference>
<dbReference type="EMBL" id="PYGF01000006">
    <property type="protein sequence ID" value="PSL03988.1"/>
    <property type="molecule type" value="Genomic_DNA"/>
</dbReference>
<proteinExistence type="predicted"/>
<dbReference type="OrthoDB" id="9811314at2"/>
<feature type="domain" description="Peptidase M16 C-terminal" evidence="2">
    <location>
        <begin position="197"/>
        <end position="376"/>
    </location>
</feature>
<dbReference type="Gene3D" id="3.30.830.10">
    <property type="entry name" value="Metalloenzyme, LuxS/M16 peptidase-like"/>
    <property type="match status" value="2"/>
</dbReference>
<dbReference type="PANTHER" id="PTHR11851:SF224">
    <property type="entry name" value="PROCESSING PROTEASE"/>
    <property type="match status" value="1"/>
</dbReference>
<dbReference type="Pfam" id="PF00675">
    <property type="entry name" value="Peptidase_M16"/>
    <property type="match status" value="1"/>
</dbReference>
<comment type="caution">
    <text evidence="3">The sequence shown here is derived from an EMBL/GenBank/DDBJ whole genome shotgun (WGS) entry which is preliminary data.</text>
</comment>
<dbReference type="InterPro" id="IPR007863">
    <property type="entry name" value="Peptidase_M16_C"/>
</dbReference>
<dbReference type="AlphaFoldDB" id="A0A2P8E3D8"/>
<gene>
    <name evidence="3" type="ORF">CLV48_106229</name>
</gene>
<evidence type="ECO:0000313" key="3">
    <source>
        <dbReference type="EMBL" id="PSL03988.1"/>
    </source>
</evidence>
<reference evidence="3 4" key="1">
    <citation type="submission" date="2018-03" db="EMBL/GenBank/DDBJ databases">
        <title>Genomic Encyclopedia of Archaeal and Bacterial Type Strains, Phase II (KMG-II): from individual species to whole genera.</title>
        <authorList>
            <person name="Goeker M."/>
        </authorList>
    </citation>
    <scope>NUCLEOTIDE SEQUENCE [LARGE SCALE GENOMIC DNA]</scope>
    <source>
        <strain evidence="3 4">DSM 28057</strain>
    </source>
</reference>
<evidence type="ECO:0000259" key="1">
    <source>
        <dbReference type="Pfam" id="PF00675"/>
    </source>
</evidence>
<dbReference type="InterPro" id="IPR050361">
    <property type="entry name" value="MPP/UQCRC_Complex"/>
</dbReference>
<dbReference type="Pfam" id="PF05193">
    <property type="entry name" value="Peptidase_M16_C"/>
    <property type="match status" value="1"/>
</dbReference>